<organism evidence="2 3">
    <name type="scientific">Sphingobacterium thalpophilum</name>
    <dbReference type="NCBI Taxonomy" id="259"/>
    <lineage>
        <taxon>Bacteria</taxon>
        <taxon>Pseudomonadati</taxon>
        <taxon>Bacteroidota</taxon>
        <taxon>Sphingobacteriia</taxon>
        <taxon>Sphingobacteriales</taxon>
        <taxon>Sphingobacteriaceae</taxon>
        <taxon>Sphingobacterium</taxon>
    </lineage>
</organism>
<dbReference type="STRING" id="1123265.GCA_000686625_03106"/>
<dbReference type="GeneID" id="78461313"/>
<feature type="transmembrane region" description="Helical" evidence="1">
    <location>
        <begin position="17"/>
        <end position="36"/>
    </location>
</feature>
<evidence type="ECO:0000256" key="1">
    <source>
        <dbReference type="SAM" id="Phobius"/>
    </source>
</evidence>
<keyword evidence="1" id="KW-0812">Transmembrane</keyword>
<sequence>MGNEIKLFRNRSKTKKLLWTSGAVCIALFFVLLYGLGVFDGILKIKPAIFAGGACIVMLTLLINSLISLKDTSAQIVLNRHNFQGRTTPLAKAFGVGNWDDVTAIQLQKVGGDALVVVSVTNAASYRSRLSSMLWKMAFDEPSQQLHIMYSSSVVDVDATALYELFMRSWEESRKAV</sequence>
<evidence type="ECO:0000313" key="3">
    <source>
        <dbReference type="Proteomes" id="UP000308196"/>
    </source>
</evidence>
<feature type="transmembrane region" description="Helical" evidence="1">
    <location>
        <begin position="48"/>
        <end position="67"/>
    </location>
</feature>
<dbReference type="KEGG" id="stha:NCTC11429_00502"/>
<accession>A0A4U9UA58</accession>
<name>A0A4U9UA58_9SPHI</name>
<keyword evidence="1" id="KW-1133">Transmembrane helix</keyword>
<dbReference type="RefSeq" id="WP_028069912.1">
    <property type="nucleotide sequence ID" value="NZ_CP158797.1"/>
</dbReference>
<dbReference type="EMBL" id="LR590484">
    <property type="protein sequence ID" value="VTR29786.1"/>
    <property type="molecule type" value="Genomic_DNA"/>
</dbReference>
<gene>
    <name evidence="2" type="ORF">NCTC11429_00502</name>
</gene>
<keyword evidence="1" id="KW-0472">Membrane</keyword>
<evidence type="ECO:0000313" key="2">
    <source>
        <dbReference type="EMBL" id="VTR29786.1"/>
    </source>
</evidence>
<reference evidence="2 3" key="1">
    <citation type="submission" date="2019-05" db="EMBL/GenBank/DDBJ databases">
        <authorList>
            <consortium name="Pathogen Informatics"/>
        </authorList>
    </citation>
    <scope>NUCLEOTIDE SEQUENCE [LARGE SCALE GENOMIC DNA]</scope>
    <source>
        <strain evidence="2 3">NCTC11429</strain>
    </source>
</reference>
<proteinExistence type="predicted"/>
<dbReference type="AlphaFoldDB" id="A0A4U9UA58"/>
<protein>
    <submittedName>
        <fullName evidence="2">Uncharacterized protein</fullName>
    </submittedName>
</protein>
<dbReference type="Proteomes" id="UP000308196">
    <property type="component" value="Chromosome"/>
</dbReference>